<dbReference type="AlphaFoldDB" id="A0A0D3JAE7"/>
<dbReference type="PaxDb" id="2903-EOD20482"/>
<reference evidence="1" key="2">
    <citation type="submission" date="2024-10" db="UniProtKB">
        <authorList>
            <consortium name="EnsemblProtists"/>
        </authorList>
    </citation>
    <scope>IDENTIFICATION</scope>
</reference>
<accession>A0A0D3JAE7</accession>
<reference evidence="2" key="1">
    <citation type="journal article" date="2013" name="Nature">
        <title>Pan genome of the phytoplankton Emiliania underpins its global distribution.</title>
        <authorList>
            <person name="Read B.A."/>
            <person name="Kegel J."/>
            <person name="Klute M.J."/>
            <person name="Kuo A."/>
            <person name="Lefebvre S.C."/>
            <person name="Maumus F."/>
            <person name="Mayer C."/>
            <person name="Miller J."/>
            <person name="Monier A."/>
            <person name="Salamov A."/>
            <person name="Young J."/>
            <person name="Aguilar M."/>
            <person name="Claverie J.M."/>
            <person name="Frickenhaus S."/>
            <person name="Gonzalez K."/>
            <person name="Herman E.K."/>
            <person name="Lin Y.C."/>
            <person name="Napier J."/>
            <person name="Ogata H."/>
            <person name="Sarno A.F."/>
            <person name="Shmutz J."/>
            <person name="Schroeder D."/>
            <person name="de Vargas C."/>
            <person name="Verret F."/>
            <person name="von Dassow P."/>
            <person name="Valentin K."/>
            <person name="Van de Peer Y."/>
            <person name="Wheeler G."/>
            <person name="Dacks J.B."/>
            <person name="Delwiche C.F."/>
            <person name="Dyhrman S.T."/>
            <person name="Glockner G."/>
            <person name="John U."/>
            <person name="Richards T."/>
            <person name="Worden A.Z."/>
            <person name="Zhang X."/>
            <person name="Grigoriev I.V."/>
            <person name="Allen A.E."/>
            <person name="Bidle K."/>
            <person name="Borodovsky M."/>
            <person name="Bowler C."/>
            <person name="Brownlee C."/>
            <person name="Cock J.M."/>
            <person name="Elias M."/>
            <person name="Gladyshev V.N."/>
            <person name="Groth M."/>
            <person name="Guda C."/>
            <person name="Hadaegh A."/>
            <person name="Iglesias-Rodriguez M.D."/>
            <person name="Jenkins J."/>
            <person name="Jones B.M."/>
            <person name="Lawson T."/>
            <person name="Leese F."/>
            <person name="Lindquist E."/>
            <person name="Lobanov A."/>
            <person name="Lomsadze A."/>
            <person name="Malik S.B."/>
            <person name="Marsh M.E."/>
            <person name="Mackinder L."/>
            <person name="Mock T."/>
            <person name="Mueller-Roeber B."/>
            <person name="Pagarete A."/>
            <person name="Parker M."/>
            <person name="Probert I."/>
            <person name="Quesneville H."/>
            <person name="Raines C."/>
            <person name="Rensing S.A."/>
            <person name="Riano-Pachon D.M."/>
            <person name="Richier S."/>
            <person name="Rokitta S."/>
            <person name="Shiraiwa Y."/>
            <person name="Soanes D.M."/>
            <person name="van der Giezen M."/>
            <person name="Wahlund T.M."/>
            <person name="Williams B."/>
            <person name="Wilson W."/>
            <person name="Wolfe G."/>
            <person name="Wurch L.L."/>
        </authorList>
    </citation>
    <scope>NUCLEOTIDE SEQUENCE</scope>
</reference>
<dbReference type="KEGG" id="ehx:EMIHUDRAFT_208355"/>
<keyword evidence="2" id="KW-1185">Reference proteome</keyword>
<evidence type="ECO:0000313" key="1">
    <source>
        <dbReference type="EnsemblProtists" id="EOD20482"/>
    </source>
</evidence>
<protein>
    <submittedName>
        <fullName evidence="1">Uncharacterized protein</fullName>
    </submittedName>
</protein>
<dbReference type="EnsemblProtists" id="EOD20482">
    <property type="protein sequence ID" value="EOD20482"/>
    <property type="gene ID" value="EMIHUDRAFT_208355"/>
</dbReference>
<dbReference type="RefSeq" id="XP_005772911.1">
    <property type="nucleotide sequence ID" value="XM_005772854.1"/>
</dbReference>
<dbReference type="HOGENOM" id="CLU_1231826_0_0_1"/>
<proteinExistence type="predicted"/>
<organism evidence="1 2">
    <name type="scientific">Emiliania huxleyi (strain CCMP1516)</name>
    <dbReference type="NCBI Taxonomy" id="280463"/>
    <lineage>
        <taxon>Eukaryota</taxon>
        <taxon>Haptista</taxon>
        <taxon>Haptophyta</taxon>
        <taxon>Prymnesiophyceae</taxon>
        <taxon>Isochrysidales</taxon>
        <taxon>Noelaerhabdaceae</taxon>
        <taxon>Emiliania</taxon>
    </lineage>
</organism>
<sequence length="225" mass="24281">MTSLDCVTRGFNAIPMRDDMKMETWAVRITVQRRLGLPLDVACQAVEAGKKAPSGKPHEELGHAAMGNIADSGAQLRLPATRGPAMLLHSKGLAALAPFLPFFLERFPPQRAATPSLRQLSEQVAAVGSARAEQGARKGERVYSPRMLAGFCAMLNEGCAGCTRLPLVRGKIGRLVAAEAAASDFRCEVARGACDVRPAVWPRGDEPGLPDWYQRFLRQQSTGVD</sequence>
<evidence type="ECO:0000313" key="2">
    <source>
        <dbReference type="Proteomes" id="UP000013827"/>
    </source>
</evidence>
<dbReference type="GeneID" id="17266029"/>
<dbReference type="Proteomes" id="UP000013827">
    <property type="component" value="Unassembled WGS sequence"/>
</dbReference>
<name>A0A0D3JAE7_EMIH1</name>